<dbReference type="GeneID" id="14885032"/>
<dbReference type="KEGG" id="eiv:EIN_328570"/>
<name>A0A0A1TXS1_ENTIV</name>
<reference evidence="2 3" key="1">
    <citation type="submission" date="2012-10" db="EMBL/GenBank/DDBJ databases">
        <authorList>
            <person name="Zafar N."/>
            <person name="Inman J."/>
            <person name="Hall N."/>
            <person name="Lorenzi H."/>
            <person name="Caler E."/>
        </authorList>
    </citation>
    <scope>NUCLEOTIDE SEQUENCE [LARGE SCALE GENOMIC DNA]</scope>
    <source>
        <strain evidence="2 3">IP1</strain>
    </source>
</reference>
<evidence type="ECO:0000313" key="2">
    <source>
        <dbReference type="EMBL" id="ELP86170.1"/>
    </source>
</evidence>
<proteinExistence type="predicted"/>
<dbReference type="RefSeq" id="XP_004185516.1">
    <property type="nucleotide sequence ID" value="XM_004185468.1"/>
</dbReference>
<evidence type="ECO:0000259" key="1">
    <source>
        <dbReference type="Pfam" id="PF07534"/>
    </source>
</evidence>
<organism evidence="2 3">
    <name type="scientific">Entamoeba invadens IP1</name>
    <dbReference type="NCBI Taxonomy" id="370355"/>
    <lineage>
        <taxon>Eukaryota</taxon>
        <taxon>Amoebozoa</taxon>
        <taxon>Evosea</taxon>
        <taxon>Archamoebae</taxon>
        <taxon>Mastigamoebida</taxon>
        <taxon>Entamoebidae</taxon>
        <taxon>Entamoeba</taxon>
    </lineage>
</organism>
<sequence length="327" mass="37772">MKAAQDQIFALSESLKGIYGEFHAQLQTVTFEDDTTKNIVERIKNAENAFDKLDSNFQKGIVLGKEAQALLKRTLLFVNNIKQSFQYLDSMNEKTNNIIKTLNNLYIEEFKLQKNTLENNFQMEVTKCEEIKNKKISELLKIQKENKYSQKEAVFDFETKEVEKLEEIAQQKISNVLFDSITDDWSKNTSVFGDKINNKTNVLFLVEDDQNNKFGGVLYDEINIDTWIDTKTSFIFSLVRNGILNPIKFDLQFGQNRAFIVSVKDNHWLFVFGKNEARDTRDICIKKKGISGNKCSPTCYNAKIGDLNDGNEFIPKRIRVFQLSDSL</sequence>
<dbReference type="OrthoDB" id="33585at2759"/>
<dbReference type="OMA" id="INIDTWI"/>
<dbReference type="Pfam" id="PF07534">
    <property type="entry name" value="TLD"/>
    <property type="match status" value="1"/>
</dbReference>
<dbReference type="EMBL" id="KB207015">
    <property type="protein sequence ID" value="ELP86170.1"/>
    <property type="molecule type" value="Genomic_DNA"/>
</dbReference>
<gene>
    <name evidence="2" type="ORF">EIN_328570</name>
</gene>
<dbReference type="InterPro" id="IPR006571">
    <property type="entry name" value="TLDc_dom"/>
</dbReference>
<dbReference type="VEuPathDB" id="AmoebaDB:EIN_328570"/>
<feature type="domain" description="TLDc" evidence="1">
    <location>
        <begin position="169"/>
        <end position="322"/>
    </location>
</feature>
<dbReference type="AlphaFoldDB" id="A0A0A1TXS1"/>
<dbReference type="Proteomes" id="UP000014680">
    <property type="component" value="Unassembled WGS sequence"/>
</dbReference>
<keyword evidence="3" id="KW-1185">Reference proteome</keyword>
<protein>
    <recommendedName>
        <fullName evidence="1">TLDc domain-containing protein</fullName>
    </recommendedName>
</protein>
<evidence type="ECO:0000313" key="3">
    <source>
        <dbReference type="Proteomes" id="UP000014680"/>
    </source>
</evidence>
<accession>A0A0A1TXS1</accession>